<evidence type="ECO:0000313" key="4">
    <source>
        <dbReference type="Proteomes" id="UP000269221"/>
    </source>
</evidence>
<dbReference type="Pfam" id="PF17919">
    <property type="entry name" value="RT_RNaseH_2"/>
    <property type="match status" value="1"/>
</dbReference>
<dbReference type="Gene3D" id="3.30.420.10">
    <property type="entry name" value="Ribonuclease H-like superfamily/Ribonuclease H"/>
    <property type="match status" value="1"/>
</dbReference>
<dbReference type="GO" id="GO:0006259">
    <property type="term" value="P:DNA metabolic process"/>
    <property type="evidence" value="ECO:0007669"/>
    <property type="project" value="UniProtKB-ARBA"/>
</dbReference>
<dbReference type="Proteomes" id="UP000269221">
    <property type="component" value="Unassembled WGS sequence"/>
</dbReference>
<dbReference type="PANTHER" id="PTHR33064:SF36">
    <property type="entry name" value="CCHC-TYPE DOMAIN-CONTAINING PROTEIN"/>
    <property type="match status" value="1"/>
</dbReference>
<gene>
    <name evidence="3" type="ORF">DUI87_25999</name>
</gene>
<dbReference type="AlphaFoldDB" id="A0A3M0J9I4"/>
<protein>
    <recommendedName>
        <fullName evidence="2">Reverse transcriptase/retrotransposon-derived protein RNase H-like domain-containing protein</fullName>
    </recommendedName>
</protein>
<dbReference type="EMBL" id="QRBI01000160">
    <property type="protein sequence ID" value="RMB97518.1"/>
    <property type="molecule type" value="Genomic_DNA"/>
</dbReference>
<dbReference type="Gene3D" id="3.10.20.370">
    <property type="match status" value="1"/>
</dbReference>
<sequence>MPEEDLRTGRPPAFGPLGTAGFTRPQDSLGPVTPRSTGIDQYTQNVKFLCDKLADPEPIKWTDNDEEKLKEFKNRLSTAPVLSLSDLRKEFDLFGTTEKGVAYGVVTQEWGGCRKPIADISKLLDPVARRWPTCIQAVAAAAILIEETQKLTLHGKIKVHTPHDLKTLLSQKDQQWLTDSRILKYKIALMNSDNLELTISRSLNPAQFLSGEPLSEIEHDCLELVDFQTKTREDLDDIPLPYGKKLFTDGSSRVIEGKRISGYAIVEAVEGRDLQITEKESYPLIGQHSVLRLIHPVIQGMQMTAMPIDPELAAKGKPDSLMVLKARPTHTQKKGPKEMLTEHKGTTLAQEMSTKFEKECKKLDEAWEILEKLESEMREHENLDYWEYRRNRDSVLIKKHVSI</sequence>
<dbReference type="PANTHER" id="PTHR33064">
    <property type="entry name" value="POL PROTEIN"/>
    <property type="match status" value="1"/>
</dbReference>
<evidence type="ECO:0000256" key="1">
    <source>
        <dbReference type="SAM" id="MobiDB-lite"/>
    </source>
</evidence>
<comment type="caution">
    <text evidence="3">The sequence shown here is derived from an EMBL/GenBank/DDBJ whole genome shotgun (WGS) entry which is preliminary data.</text>
</comment>
<dbReference type="SUPFAM" id="SSF56672">
    <property type="entry name" value="DNA/RNA polymerases"/>
    <property type="match status" value="1"/>
</dbReference>
<proteinExistence type="predicted"/>
<dbReference type="InterPro" id="IPR043502">
    <property type="entry name" value="DNA/RNA_pol_sf"/>
</dbReference>
<evidence type="ECO:0000313" key="3">
    <source>
        <dbReference type="EMBL" id="RMB97518.1"/>
    </source>
</evidence>
<feature type="domain" description="Reverse transcriptase/retrotransposon-derived protein RNase H-like" evidence="2">
    <location>
        <begin position="61"/>
        <end position="158"/>
    </location>
</feature>
<dbReference type="OrthoDB" id="9537068at2759"/>
<dbReference type="GO" id="GO:0003676">
    <property type="term" value="F:nucleic acid binding"/>
    <property type="evidence" value="ECO:0007669"/>
    <property type="project" value="InterPro"/>
</dbReference>
<dbReference type="InterPro" id="IPR041577">
    <property type="entry name" value="RT_RNaseH_2"/>
</dbReference>
<evidence type="ECO:0000259" key="2">
    <source>
        <dbReference type="Pfam" id="PF17919"/>
    </source>
</evidence>
<reference evidence="3 4" key="1">
    <citation type="submission" date="2018-07" db="EMBL/GenBank/DDBJ databases">
        <title>A high quality draft genome assembly of the barn swallow (H. rustica rustica).</title>
        <authorList>
            <person name="Formenti G."/>
            <person name="Chiara M."/>
            <person name="Poveda L."/>
            <person name="Francoijs K.-J."/>
            <person name="Bonisoli-Alquati A."/>
            <person name="Canova L."/>
            <person name="Gianfranceschi L."/>
            <person name="Horner D.S."/>
            <person name="Saino N."/>
        </authorList>
    </citation>
    <scope>NUCLEOTIDE SEQUENCE [LARGE SCALE GENOMIC DNA]</scope>
    <source>
        <strain evidence="3">Chelidonia</strain>
        <tissue evidence="3">Blood</tissue>
    </source>
</reference>
<organism evidence="3 4">
    <name type="scientific">Hirundo rustica rustica</name>
    <dbReference type="NCBI Taxonomy" id="333673"/>
    <lineage>
        <taxon>Eukaryota</taxon>
        <taxon>Metazoa</taxon>
        <taxon>Chordata</taxon>
        <taxon>Craniata</taxon>
        <taxon>Vertebrata</taxon>
        <taxon>Euteleostomi</taxon>
        <taxon>Archelosauria</taxon>
        <taxon>Archosauria</taxon>
        <taxon>Dinosauria</taxon>
        <taxon>Saurischia</taxon>
        <taxon>Theropoda</taxon>
        <taxon>Coelurosauria</taxon>
        <taxon>Aves</taxon>
        <taxon>Neognathae</taxon>
        <taxon>Neoaves</taxon>
        <taxon>Telluraves</taxon>
        <taxon>Australaves</taxon>
        <taxon>Passeriformes</taxon>
        <taxon>Sylvioidea</taxon>
        <taxon>Hirundinidae</taxon>
        <taxon>Hirundo</taxon>
    </lineage>
</organism>
<dbReference type="InterPro" id="IPR051320">
    <property type="entry name" value="Viral_Replic_Matur_Polypro"/>
</dbReference>
<name>A0A3M0J9I4_HIRRU</name>
<feature type="region of interest" description="Disordered" evidence="1">
    <location>
        <begin position="1"/>
        <end position="38"/>
    </location>
</feature>
<dbReference type="InterPro" id="IPR036397">
    <property type="entry name" value="RNaseH_sf"/>
</dbReference>
<keyword evidence="4" id="KW-1185">Reference proteome</keyword>
<accession>A0A3M0J9I4</accession>